<dbReference type="Proteomes" id="UP000000270">
    <property type="component" value="Chromosome"/>
</dbReference>
<dbReference type="Pfam" id="PF06823">
    <property type="entry name" value="DUF1236"/>
    <property type="match status" value="1"/>
</dbReference>
<dbReference type="HOGENOM" id="CLU_1902374_0_0_5"/>
<keyword evidence="3" id="KW-1185">Reference proteome</keyword>
<reference evidence="2 3" key="4">
    <citation type="journal article" date="2009" name="Appl. Environ. Microbiol.">
        <title>Comparative genome-wide transcriptional profiling of Azorhizobium caulinodans ORS571 grown under free-living and symbiotic conditions.</title>
        <authorList>
            <person name="Tsukada S."/>
            <person name="Aono T."/>
            <person name="Akiba N."/>
            <person name="Lee KB."/>
            <person name="Liu CT."/>
            <person name="Toyazaki H."/>
            <person name="Oyaizu H."/>
        </authorList>
    </citation>
    <scope>NUCLEOTIDE SEQUENCE [LARGE SCALE GENOMIC DNA]</scope>
    <source>
        <strain evidence="3">ATCC 43989 / DSM 5975 / JCM 20966 / LMG 6465 / NBRC 14845 / NCIMB 13405 / ORS 571</strain>
    </source>
</reference>
<evidence type="ECO:0000256" key="1">
    <source>
        <dbReference type="SAM" id="SignalP"/>
    </source>
</evidence>
<feature type="signal peptide" evidence="1">
    <location>
        <begin position="1"/>
        <end position="28"/>
    </location>
</feature>
<reference evidence="2 3" key="5">
    <citation type="journal article" date="2010" name="Appl. Environ. Microbiol.">
        <title>phrR-like gene praR of Azorhizobium caulinodans ORS571 is essential for symbiosis with Sesbania rostrata and is involved in expression of reb genes.</title>
        <authorList>
            <person name="Akiba N."/>
            <person name="Aono T."/>
            <person name="Toyazaki H."/>
            <person name="Sato S."/>
            <person name="Oyaizu H."/>
        </authorList>
    </citation>
    <scope>NUCLEOTIDE SEQUENCE [LARGE SCALE GENOMIC DNA]</scope>
    <source>
        <strain evidence="3">ATCC 43989 / DSM 5975 / JCM 20966 / LMG 6465 / NBRC 14845 / NCIMB 13405 / ORS 571</strain>
    </source>
</reference>
<evidence type="ECO:0000313" key="3">
    <source>
        <dbReference type="Proteomes" id="UP000000270"/>
    </source>
</evidence>
<reference evidence="3" key="2">
    <citation type="submission" date="2007-04" db="EMBL/GenBank/DDBJ databases">
        <title>Complete genome sequence of the nitrogen-fixing bacterium Azorhizobium caulinodans ORS571.</title>
        <authorList>
            <person name="Lee K.B."/>
            <person name="Backer P.D."/>
            <person name="Aono T."/>
            <person name="Liu C.T."/>
            <person name="Suzuki S."/>
            <person name="Suzuki T."/>
            <person name="Kaneko T."/>
            <person name="Yamada M."/>
            <person name="Tabata S."/>
            <person name="Kupfer D.M."/>
            <person name="Najar F.Z."/>
            <person name="Wiley G.B."/>
            <person name="Roe B."/>
            <person name="Binnewies T."/>
            <person name="Ussery D."/>
            <person name="Vereecke D."/>
            <person name="Gevers D."/>
            <person name="Holsters M."/>
            <person name="Oyaizu H."/>
        </authorList>
    </citation>
    <scope>NUCLEOTIDE SEQUENCE [LARGE SCALE GENOMIC DNA]</scope>
    <source>
        <strain evidence="3">ATCC 43989 / DSM 5975 / JCM 20966 / LMG 6465 / NBRC 14845 / NCIMB 13405 / ORS 571</strain>
    </source>
</reference>
<dbReference type="STRING" id="438753.AZC_4283"/>
<keyword evidence="1" id="KW-0732">Signal</keyword>
<accession>A8HV77</accession>
<evidence type="ECO:0000313" key="2">
    <source>
        <dbReference type="EMBL" id="BAF90281.1"/>
    </source>
</evidence>
<reference evidence="2 3" key="6">
    <citation type="journal article" date="2011" name="Appl. Environ. Microbiol.">
        <title>Involvement of the azorhizobial chromosome partition gene (parA) in the onset of bacteroid differentiation during Sesbania rostrata stem nodule development.</title>
        <authorList>
            <person name="Liu CT."/>
            <person name="Lee KB."/>
            <person name="Wang YS."/>
            <person name="Peng MH."/>
            <person name="Lee KT."/>
            <person name="Suzuki S."/>
            <person name="Suzuki T."/>
            <person name="Oyaizu H."/>
        </authorList>
    </citation>
    <scope>NUCLEOTIDE SEQUENCE [LARGE SCALE GENOMIC DNA]</scope>
    <source>
        <strain evidence="3">ATCC 43989 / DSM 5975 / JCM 20966 / LMG 6465 / NBRC 14845 / NCIMB 13405 / ORS 571</strain>
    </source>
</reference>
<dbReference type="KEGG" id="azc:AZC_4283"/>
<reference evidence="2 3" key="3">
    <citation type="journal article" date="2008" name="BMC Genomics">
        <title>The genome of the versatile nitrogen fixer Azorhizobium caulinodans ORS571.</title>
        <authorList>
            <person name="Lee KB."/>
            <person name="Backer P.D."/>
            <person name="Aono T."/>
            <person name="Liu CT."/>
            <person name="Suzuki S."/>
            <person name="Suzuki T."/>
            <person name="Kaneko T."/>
            <person name="Yamada M."/>
            <person name="Tabata S."/>
            <person name="Kupfer D.M."/>
            <person name="Najar F.Z."/>
            <person name="Wiley G.B."/>
            <person name="Roe B."/>
            <person name="Binnewies T.T."/>
            <person name="Ussery D.W."/>
            <person name="D'Haeze W."/>
            <person name="Herder J.D."/>
            <person name="Gevers D."/>
            <person name="Vereecke D."/>
            <person name="Holsters M."/>
            <person name="Oyaizu H."/>
        </authorList>
    </citation>
    <scope>NUCLEOTIDE SEQUENCE [LARGE SCALE GENOMIC DNA]</scope>
    <source>
        <strain evidence="3">ATCC 43989 / DSM 5975 / JCM 20966 / LMG 6465 / NBRC 14845 / NCIMB 13405 / ORS 571</strain>
    </source>
</reference>
<evidence type="ECO:0008006" key="4">
    <source>
        <dbReference type="Google" id="ProtNLM"/>
    </source>
</evidence>
<dbReference type="InterPro" id="IPR009642">
    <property type="entry name" value="DUF1236"/>
</dbReference>
<sequence length="133" mass="14083">MTLQGRPAMSFRLPVAAALAAFVFPAAASAQSAVIVTQPQAVLTAPDTVVVLSPEQSTYVQRYVVAHPGPRASFTTTYQPVVGTELPAGVAIQTFTASDDAGFDTGRYGYVLTETNETVLVEPGTRRVIQVLR</sequence>
<feature type="chain" id="PRO_5002720712" description="DUF1236 domain-containing protein" evidence="1">
    <location>
        <begin position="29"/>
        <end position="133"/>
    </location>
</feature>
<organism evidence="2 3">
    <name type="scientific">Azorhizobium caulinodans (strain ATCC 43989 / DSM 5975 / JCM 20966 / LMG 6465 / NBRC 14845 / NCIMB 13405 / ORS 571)</name>
    <dbReference type="NCBI Taxonomy" id="438753"/>
    <lineage>
        <taxon>Bacteria</taxon>
        <taxon>Pseudomonadati</taxon>
        <taxon>Pseudomonadota</taxon>
        <taxon>Alphaproteobacteria</taxon>
        <taxon>Hyphomicrobiales</taxon>
        <taxon>Xanthobacteraceae</taxon>
        <taxon>Azorhizobium</taxon>
    </lineage>
</organism>
<protein>
    <recommendedName>
        <fullName evidence="4">DUF1236 domain-containing protein</fullName>
    </recommendedName>
</protein>
<name>A8HV77_AZOC5</name>
<dbReference type="AlphaFoldDB" id="A8HV77"/>
<dbReference type="EMBL" id="AP009384">
    <property type="protein sequence ID" value="BAF90281.1"/>
    <property type="molecule type" value="Genomic_DNA"/>
</dbReference>
<proteinExistence type="predicted"/>
<reference evidence="2 3" key="1">
    <citation type="journal article" date="2007" name="Appl. Environ. Microbiol.">
        <title>Rhizobial factors required for stem nodule maturation and maintenance in Sesbania rostrata-Azorhizobium caulinodans ORS571 symbiosis.</title>
        <authorList>
            <person name="Suzuki S."/>
            <person name="Aono T."/>
            <person name="Lee KB."/>
            <person name="Suzuki T."/>
            <person name="Liu CT."/>
            <person name="Miwa H."/>
            <person name="Wakao S."/>
            <person name="Iki T."/>
            <person name="Oyaizu H."/>
        </authorList>
    </citation>
    <scope>NUCLEOTIDE SEQUENCE [LARGE SCALE GENOMIC DNA]</scope>
    <source>
        <strain evidence="3">ATCC 43989 / DSM 5975 / JCM 20966 / LMG 6465 / NBRC 14845 / NCIMB 13405 / ORS 571</strain>
    </source>
</reference>
<gene>
    <name evidence="2" type="ordered locus">AZC_4283</name>
</gene>